<comment type="caution">
    <text evidence="2">The sequence shown here is derived from an EMBL/GenBank/DDBJ whole genome shotgun (WGS) entry which is preliminary data.</text>
</comment>
<organism evidence="2 3">
    <name type="scientific">Marasmius tenuissimus</name>
    <dbReference type="NCBI Taxonomy" id="585030"/>
    <lineage>
        <taxon>Eukaryota</taxon>
        <taxon>Fungi</taxon>
        <taxon>Dikarya</taxon>
        <taxon>Basidiomycota</taxon>
        <taxon>Agaricomycotina</taxon>
        <taxon>Agaricomycetes</taxon>
        <taxon>Agaricomycetidae</taxon>
        <taxon>Agaricales</taxon>
        <taxon>Marasmiineae</taxon>
        <taxon>Marasmiaceae</taxon>
        <taxon>Marasmius</taxon>
    </lineage>
</organism>
<evidence type="ECO:0000256" key="1">
    <source>
        <dbReference type="SAM" id="MobiDB-lite"/>
    </source>
</evidence>
<keyword evidence="3" id="KW-1185">Reference proteome</keyword>
<name>A0ABR3AA09_9AGAR</name>
<dbReference type="EMBL" id="JBBXMP010000005">
    <property type="protein sequence ID" value="KAL0070787.1"/>
    <property type="molecule type" value="Genomic_DNA"/>
</dbReference>
<evidence type="ECO:0000313" key="2">
    <source>
        <dbReference type="EMBL" id="KAL0070787.1"/>
    </source>
</evidence>
<evidence type="ECO:0000313" key="3">
    <source>
        <dbReference type="Proteomes" id="UP001437256"/>
    </source>
</evidence>
<gene>
    <name evidence="2" type="ORF">AAF712_002008</name>
</gene>
<proteinExistence type="predicted"/>
<sequence>MRARRNVSQGYATNRDPLQPGGPSSRTKSLSTNSIFRSSNDIMHDVFAPSNAGDPSPFPTQSLKKRARSEEVDTDLSTSSPTDSPQETGEDTVMTSNSRLADRPIKPLKKSGKPGLYTRSLPASLWPTGSAETGNVEEEEDWSTAMDGGSKPYEPMALS</sequence>
<dbReference type="Proteomes" id="UP001437256">
    <property type="component" value="Unassembled WGS sequence"/>
</dbReference>
<reference evidence="2 3" key="1">
    <citation type="submission" date="2024-05" db="EMBL/GenBank/DDBJ databases">
        <title>A draft genome resource for the thread blight pathogen Marasmius tenuissimus strain MS-2.</title>
        <authorList>
            <person name="Yulfo-Soto G.E."/>
            <person name="Baruah I.K."/>
            <person name="Amoako-Attah I."/>
            <person name="Bukari Y."/>
            <person name="Meinhardt L.W."/>
            <person name="Bailey B.A."/>
            <person name="Cohen S.P."/>
        </authorList>
    </citation>
    <scope>NUCLEOTIDE SEQUENCE [LARGE SCALE GENOMIC DNA]</scope>
    <source>
        <strain evidence="2 3">MS-2</strain>
    </source>
</reference>
<feature type="compositionally biased region" description="Polar residues" evidence="1">
    <location>
        <begin position="22"/>
        <end position="41"/>
    </location>
</feature>
<feature type="compositionally biased region" description="Polar residues" evidence="1">
    <location>
        <begin position="1"/>
        <end position="12"/>
    </location>
</feature>
<protein>
    <submittedName>
        <fullName evidence="2">Uncharacterized protein</fullName>
    </submittedName>
</protein>
<feature type="region of interest" description="Disordered" evidence="1">
    <location>
        <begin position="1"/>
        <end position="159"/>
    </location>
</feature>
<accession>A0ABR3AA09</accession>
<feature type="compositionally biased region" description="Low complexity" evidence="1">
    <location>
        <begin position="75"/>
        <end position="85"/>
    </location>
</feature>